<keyword evidence="3 7" id="KW-0547">Nucleotide-binding</keyword>
<evidence type="ECO:0000313" key="10">
    <source>
        <dbReference type="EMBL" id="KRG20914.1"/>
    </source>
</evidence>
<evidence type="ECO:0000256" key="1">
    <source>
        <dbReference type="ARBA" id="ARBA00022679"/>
    </source>
</evidence>
<dbReference type="SUPFAM" id="SSF81301">
    <property type="entry name" value="Nucleotidyltransferase"/>
    <property type="match status" value="2"/>
</dbReference>
<evidence type="ECO:0000256" key="7">
    <source>
        <dbReference type="HAMAP-Rule" id="MF_00802"/>
    </source>
</evidence>
<dbReference type="GO" id="GO:0008882">
    <property type="term" value="F:[glutamate-ammonia-ligase] adenylyltransferase activity"/>
    <property type="evidence" value="ECO:0007669"/>
    <property type="project" value="UniProtKB-UniRule"/>
</dbReference>
<dbReference type="EC" id="2.7.7.42" evidence="7"/>
<dbReference type="Pfam" id="PF08335">
    <property type="entry name" value="GlnD_UR_UTase"/>
    <property type="match status" value="2"/>
</dbReference>
<dbReference type="InterPro" id="IPR013546">
    <property type="entry name" value="PII_UdlTrfase/GS_AdlTrfase"/>
</dbReference>
<dbReference type="PATRIC" id="fig|1590043.3.peg.1872"/>
<evidence type="ECO:0000259" key="9">
    <source>
        <dbReference type="Pfam" id="PF08335"/>
    </source>
</evidence>
<dbReference type="Proteomes" id="UP000051497">
    <property type="component" value="Unassembled WGS sequence"/>
</dbReference>
<dbReference type="Gene3D" id="1.20.120.330">
    <property type="entry name" value="Nucleotidyltransferases domain 2"/>
    <property type="match status" value="2"/>
</dbReference>
<keyword evidence="5 7" id="KW-0460">Magnesium</keyword>
<dbReference type="Gene3D" id="1.20.120.1510">
    <property type="match status" value="1"/>
</dbReference>
<dbReference type="GO" id="GO:0005829">
    <property type="term" value="C:cytosol"/>
    <property type="evidence" value="ECO:0007669"/>
    <property type="project" value="TreeGrafter"/>
</dbReference>
<keyword evidence="1 7" id="KW-0808">Transferase</keyword>
<dbReference type="HAMAP" id="MF_00802">
    <property type="entry name" value="GlnE"/>
    <property type="match status" value="1"/>
</dbReference>
<feature type="domain" description="Glutamate-ammonia ligase adenylyltransferase repeated" evidence="8">
    <location>
        <begin position="51"/>
        <end position="289"/>
    </location>
</feature>
<protein>
    <recommendedName>
        <fullName evidence="7">Bifunctional glutamine synthetase adenylyltransferase/adenylyl-removing enzyme</fullName>
    </recommendedName>
    <alternativeName>
        <fullName evidence="7">ATP:glutamine synthetase adenylyltransferase</fullName>
    </alternativeName>
    <alternativeName>
        <fullName evidence="7">ATase</fullName>
    </alternativeName>
    <domain>
        <recommendedName>
            <fullName evidence="7">Glutamine synthetase adenylyl-L-tyrosine phosphorylase</fullName>
            <ecNumber evidence="7">2.7.7.89</ecNumber>
        </recommendedName>
        <alternativeName>
            <fullName evidence="7">Adenylyl removase</fullName>
            <shortName evidence="7">AR</shortName>
            <shortName evidence="7">AT-N</shortName>
        </alternativeName>
    </domain>
    <domain>
        <recommendedName>
            <fullName evidence="7">Glutamine synthetase adenylyl transferase</fullName>
            <ecNumber evidence="7">2.7.7.42</ecNumber>
        </recommendedName>
        <alternativeName>
            <fullName evidence="7">Adenylyl transferase</fullName>
            <shortName evidence="7">AT</shortName>
            <shortName evidence="7">AT-C</shortName>
        </alternativeName>
    </domain>
</protein>
<comment type="catalytic activity">
    <reaction evidence="7">
        <text>[glutamine synthetase]-O(4)-(5'-adenylyl)-L-tyrosine + phosphate = [glutamine synthetase]-L-tyrosine + ADP</text>
        <dbReference type="Rhea" id="RHEA:43716"/>
        <dbReference type="Rhea" id="RHEA-COMP:10660"/>
        <dbReference type="Rhea" id="RHEA-COMP:10661"/>
        <dbReference type="ChEBI" id="CHEBI:43474"/>
        <dbReference type="ChEBI" id="CHEBI:46858"/>
        <dbReference type="ChEBI" id="CHEBI:83624"/>
        <dbReference type="ChEBI" id="CHEBI:456216"/>
        <dbReference type="EC" id="2.7.7.89"/>
    </reaction>
</comment>
<dbReference type="GO" id="GO:0000287">
    <property type="term" value="F:magnesium ion binding"/>
    <property type="evidence" value="ECO:0007669"/>
    <property type="project" value="UniProtKB-UniRule"/>
</dbReference>
<accession>A0A0Q9YT75</accession>
<dbReference type="InterPro" id="IPR043519">
    <property type="entry name" value="NT_sf"/>
</dbReference>
<feature type="region of interest" description="Adenylyl removase" evidence="7">
    <location>
        <begin position="1"/>
        <end position="455"/>
    </location>
</feature>
<dbReference type="NCBIfam" id="NF008292">
    <property type="entry name" value="PRK11072.1"/>
    <property type="match status" value="1"/>
</dbReference>
<evidence type="ECO:0000259" key="8">
    <source>
        <dbReference type="Pfam" id="PF03710"/>
    </source>
</evidence>
<evidence type="ECO:0000313" key="12">
    <source>
        <dbReference type="Proteomes" id="UP000051497"/>
    </source>
</evidence>
<dbReference type="FunFam" id="1.20.120.330:FF:000005">
    <property type="entry name" value="Bifunctional glutamine synthetase adenylyltransferase/adenylyl-removing enzyme"/>
    <property type="match status" value="1"/>
</dbReference>
<dbReference type="Gene3D" id="3.30.460.10">
    <property type="entry name" value="Beta Polymerase, domain 2"/>
    <property type="match status" value="2"/>
</dbReference>
<dbReference type="GO" id="GO:0005524">
    <property type="term" value="F:ATP binding"/>
    <property type="evidence" value="ECO:0007669"/>
    <property type="project" value="UniProtKB-UniRule"/>
</dbReference>
<dbReference type="OrthoDB" id="9759366at2"/>
<dbReference type="Gene3D" id="1.10.4050.10">
    <property type="entry name" value="Glutamine synthase adenylyltransferase GlnE"/>
    <property type="match status" value="1"/>
</dbReference>
<comment type="catalytic activity">
    <reaction evidence="7">
        <text>[glutamine synthetase]-L-tyrosine + ATP = [glutamine synthetase]-O(4)-(5'-adenylyl)-L-tyrosine + diphosphate</text>
        <dbReference type="Rhea" id="RHEA:18589"/>
        <dbReference type="Rhea" id="RHEA-COMP:10660"/>
        <dbReference type="Rhea" id="RHEA-COMP:10661"/>
        <dbReference type="ChEBI" id="CHEBI:30616"/>
        <dbReference type="ChEBI" id="CHEBI:33019"/>
        <dbReference type="ChEBI" id="CHEBI:46858"/>
        <dbReference type="ChEBI" id="CHEBI:83624"/>
        <dbReference type="EC" id="2.7.7.42"/>
    </reaction>
</comment>
<evidence type="ECO:0000256" key="3">
    <source>
        <dbReference type="ARBA" id="ARBA00022741"/>
    </source>
</evidence>
<dbReference type="PANTHER" id="PTHR30621">
    <property type="entry name" value="GLUTAMINE SYNTHETASE ADENYLYLTRANSFERASE"/>
    <property type="match status" value="1"/>
</dbReference>
<keyword evidence="2 7" id="KW-0548">Nucleotidyltransferase</keyword>
<dbReference type="GO" id="GO:0047388">
    <property type="term" value="F:[glutamine synthetase]-adenylyl-L-tyrosine phosphorylase activity"/>
    <property type="evidence" value="ECO:0007669"/>
    <property type="project" value="UniProtKB-EC"/>
</dbReference>
<feature type="region of interest" description="Adenylyl transferase" evidence="7">
    <location>
        <begin position="464"/>
        <end position="962"/>
    </location>
</feature>
<feature type="domain" description="PII-uridylyltransferase/Glutamine-synthetase adenylyltransferase" evidence="9">
    <location>
        <begin position="843"/>
        <end position="921"/>
    </location>
</feature>
<evidence type="ECO:0000256" key="5">
    <source>
        <dbReference type="ARBA" id="ARBA00022842"/>
    </source>
</evidence>
<dbReference type="GO" id="GO:0000820">
    <property type="term" value="P:regulation of glutamine family amino acid metabolic process"/>
    <property type="evidence" value="ECO:0007669"/>
    <property type="project" value="UniProtKB-UniRule"/>
</dbReference>
<comment type="function">
    <text evidence="7">Involved in the regulation of glutamine synthetase GlnA, a key enzyme in the process to assimilate ammonia. When cellular nitrogen levels are high, the C-terminal adenylyl transferase (AT) inactivates GlnA by covalent transfer of an adenylyl group from ATP to specific tyrosine residue of GlnA, thus reducing its activity. Conversely, when nitrogen levels are low, the N-terminal adenylyl removase (AR) activates GlnA by removing the adenylyl group by phosphorolysis, increasing its activity. The regulatory region of GlnE binds the signal transduction protein PII (GlnB) which indicates the nitrogen status of the cell.</text>
</comment>
<evidence type="ECO:0000256" key="6">
    <source>
        <dbReference type="ARBA" id="ARBA00023268"/>
    </source>
</evidence>
<keyword evidence="4 7" id="KW-0067">ATP-binding</keyword>
<comment type="cofactor">
    <cofactor evidence="7">
        <name>Mg(2+)</name>
        <dbReference type="ChEBI" id="CHEBI:18420"/>
    </cofactor>
</comment>
<comment type="caution">
    <text evidence="10">The sequence shown here is derived from an EMBL/GenBank/DDBJ whole genome shotgun (WGS) entry which is preliminary data.</text>
</comment>
<keyword evidence="10" id="KW-0436">Ligase</keyword>
<feature type="domain" description="PII-uridylyltransferase/Glutamine-synthetase adenylyltransferase" evidence="9">
    <location>
        <begin position="312"/>
        <end position="449"/>
    </location>
</feature>
<organism evidence="10">
    <name type="scientific">Candidatus Berkiella aquae</name>
    <dbReference type="NCBI Taxonomy" id="295108"/>
    <lineage>
        <taxon>Bacteria</taxon>
        <taxon>Pseudomonadati</taxon>
        <taxon>Pseudomonadota</taxon>
        <taxon>Gammaproteobacteria</taxon>
        <taxon>Candidatus Berkiellales</taxon>
        <taxon>Candidatus Berkiellaceae</taxon>
        <taxon>Candidatus Berkiella</taxon>
    </lineage>
</organism>
<evidence type="ECO:0000313" key="11">
    <source>
        <dbReference type="EMBL" id="MCS5710130.1"/>
    </source>
</evidence>
<dbReference type="InterPro" id="IPR023057">
    <property type="entry name" value="GlnE"/>
</dbReference>
<dbReference type="PANTHER" id="PTHR30621:SF0">
    <property type="entry name" value="BIFUNCTIONAL GLUTAMINE SYNTHETASE ADENYLYLTRANSFERASE_ADENYLYL-REMOVING ENZYME"/>
    <property type="match status" value="1"/>
</dbReference>
<dbReference type="SUPFAM" id="SSF81593">
    <property type="entry name" value="Nucleotidyltransferase substrate binding subunit/domain"/>
    <property type="match status" value="2"/>
</dbReference>
<gene>
    <name evidence="7 10" type="primary">glnE</name>
    <name evidence="11" type="ORF">HT99x_001675</name>
    <name evidence="10" type="ORF">HT99x_01834</name>
</gene>
<reference evidence="11" key="2">
    <citation type="journal article" date="2016" name="Genome Announc.">
        <title>Draft Genome Sequences of Two Novel Amoeba-Resistant Intranuclear Bacteria, 'Candidatus Berkiella cookevillensis' and 'Candidatus Berkiella aquae'.</title>
        <authorList>
            <person name="Mehari Y.T."/>
            <person name="Arivett B.A."/>
            <person name="Farone A.L."/>
            <person name="Gunderson J.H."/>
            <person name="Farone M.B."/>
        </authorList>
    </citation>
    <scope>NUCLEOTIDE SEQUENCE</scope>
    <source>
        <strain evidence="11">HT99</strain>
    </source>
</reference>
<dbReference type="InterPro" id="IPR005190">
    <property type="entry name" value="GlnE_rpt_dom"/>
</dbReference>
<feature type="domain" description="Glutamate-ammonia ligase adenylyltransferase repeated" evidence="8">
    <location>
        <begin position="570"/>
        <end position="822"/>
    </location>
</feature>
<keyword evidence="6 7" id="KW-0511">Multifunctional enzyme</keyword>
<comment type="similarity">
    <text evidence="7">Belongs to the GlnE family.</text>
</comment>
<keyword evidence="12" id="KW-1185">Reference proteome</keyword>
<dbReference type="CDD" id="cd05401">
    <property type="entry name" value="NT_GlnE_GlnD_like"/>
    <property type="match status" value="2"/>
</dbReference>
<dbReference type="AlphaFoldDB" id="A0A0Q9YT75"/>
<dbReference type="GO" id="GO:0016874">
    <property type="term" value="F:ligase activity"/>
    <property type="evidence" value="ECO:0007669"/>
    <property type="project" value="UniProtKB-KW"/>
</dbReference>
<reference evidence="10" key="1">
    <citation type="submission" date="2015-09" db="EMBL/GenBank/DDBJ databases">
        <title>Draft Genome Sequences of Two Novel Amoeba-resistant Intranuclear Bacteria, Candidatus Berkiella cookevillensis and Candidatus Berkiella aquae.</title>
        <authorList>
            <person name="Mehari Y.T."/>
            <person name="Arivett B.A."/>
            <person name="Farone A.L."/>
            <person name="Gunderson J.H."/>
            <person name="Farone M.B."/>
        </authorList>
    </citation>
    <scope>NUCLEOTIDE SEQUENCE [LARGE SCALE GENOMIC DNA]</scope>
    <source>
        <strain evidence="10">HT99</strain>
    </source>
</reference>
<dbReference type="EC" id="2.7.7.89" evidence="7"/>
<dbReference type="STRING" id="295108.HT99x_01834"/>
<name>A0A0Q9YT75_9GAMM</name>
<evidence type="ECO:0000256" key="2">
    <source>
        <dbReference type="ARBA" id="ARBA00022695"/>
    </source>
</evidence>
<reference evidence="11" key="3">
    <citation type="submission" date="2021-06" db="EMBL/GenBank/DDBJ databases">
        <title>Genomic Description and Analysis of Intracellular Bacteria, Candidatus Berkiella cookevillensis and Candidatus Berkiella aquae.</title>
        <authorList>
            <person name="Kidane D.T."/>
            <person name="Mehari Y.T."/>
            <person name="Rice F.C."/>
            <person name="Arivett B.A."/>
            <person name="Farone A.L."/>
            <person name="Berk S.G."/>
            <person name="Farone M.B."/>
        </authorList>
    </citation>
    <scope>NUCLEOTIDE SEQUENCE</scope>
    <source>
        <strain evidence="11">HT99</strain>
    </source>
</reference>
<dbReference type="Pfam" id="PF03710">
    <property type="entry name" value="GlnE"/>
    <property type="match status" value="2"/>
</dbReference>
<evidence type="ECO:0000256" key="4">
    <source>
        <dbReference type="ARBA" id="ARBA00022840"/>
    </source>
</evidence>
<proteinExistence type="inferred from homology"/>
<dbReference type="EMBL" id="LKAJ02000001">
    <property type="protein sequence ID" value="MCS5710130.1"/>
    <property type="molecule type" value="Genomic_DNA"/>
</dbReference>
<dbReference type="EMBL" id="LKAJ01000007">
    <property type="protein sequence ID" value="KRG20914.1"/>
    <property type="molecule type" value="Genomic_DNA"/>
</dbReference>
<dbReference type="RefSeq" id="WP_075066462.1">
    <property type="nucleotide sequence ID" value="NZ_LKAJ02000001.1"/>
</dbReference>
<sequence length="962" mass="111945">MQANDWQTSFSAFLHELPSELHEVCQQNWQRYYRATLEQHYILPKEIKFLQALWRLLAFSDYAASIFIKFVDYPERIYQTLLYPTMDNWQDFANDINDINTLMDALRYYRQYHMVRILWRDLLQLDSFIQHVQALTALADSVIQIAVIKLYQWLSEEWGRPQNEKGQEQPFIVIALGKLGGKELNFSSDIDLIFTYPHSGATVGKERAITNEQFFTKLGQQLIKVLSEVTKDGFVFRVDMRLRPHGQSGSLVMNYSALESYYQYQGRDWERYALIKSRVITGQKADAERFVALLQPFVYRRYLDYSAFAALREMKELVNSEIKRRNKEKDLKLGNGGIRQIEFLAQAIQLLRGGQEPQFREQNLLTVLSLIAKAKYISQEEYLQLHDAYIFLRQAEHRIQMMHDTQTHALPKEKIDRMRLAYMMGFSDEKSFKKTLKHHTSNVARQFNRISATPNTEIYIAALSSPAHYKLLWTELHDKESSIEILQKIGYVDAQSIWDQLRLFKDSHLIQSLKNQAALRLDSVMPALLVLLSKEKNASLLLNRMLQLLRSIVRRSAYLALLIEKPQVLKYLINICGKSEWILTQICLYPVLLDELLNPPSWKEMTSKSHMTQILNERLQRIAANDLEAQMEHLRQFKLGCFLSLAAHELLAKESIEVAKPLSDITEVILEQVYHLSLAFMIEHYQIQEPVESIMEQIPFGIVAYGNLGAQELNYASDLDLVFLFDTDDKNKVLQGKVVLTPAEFSLRLAQRIIHMLNVPTATGVLYDVDVRLRPGGSAGLLVSHVQAYQNYLYQHAWTWEYQALVKARCIIGPESLQEKFSTCRINVLSVERLNVTLARDIQQMRDKMYEHRNHLKQIDLKSMPGGIADIEFIVQYLVLRYAHDYPALLNTRSTTHLLQQLGKMNLLASNKAHQLIIIYNQFQIHLRRQILKVEMNGHTPTLNVERAIVEKMWQEIFPVAR</sequence>